<sequence>MAQGGFTLSSRWVSRLPEFARRAFQYDQMELDSALAQMYSLCVKPSLISKMSKARKMTKNHYHRDDPAFIVLQIFSLVLTVAAYGLALRGGLLQILYNTLYSVLLGYFVAGGAIATVTWLFANHFLAASSQPHESGWEVDWRYSFDVHCNGYFPYFIWTKVIQFVLLPIVLHNSCLPRAIGNCLHTVGLVMYAYVVFLGYLELPMLAQQQRLMYPVPLVVVFMLLVTLFTSWNVSYWSLCQTWCS</sequence>
<dbReference type="GO" id="GO:0000139">
    <property type="term" value="C:Golgi membrane"/>
    <property type="evidence" value="ECO:0007669"/>
    <property type="project" value="TreeGrafter"/>
</dbReference>
<keyword evidence="3 6" id="KW-0812">Transmembrane</keyword>
<evidence type="ECO:0000256" key="2">
    <source>
        <dbReference type="ARBA" id="ARBA00006293"/>
    </source>
</evidence>
<name>A0A3L6L245_9TRYP</name>
<proteinExistence type="inferred from homology"/>
<dbReference type="PANTHER" id="PTHR12841">
    <property type="entry name" value="PROTEIN UNC-50 HOMOLOG"/>
    <property type="match status" value="1"/>
</dbReference>
<organism evidence="7 8">
    <name type="scientific">Trypanosoma brucei equiperdum</name>
    <dbReference type="NCBI Taxonomy" id="630700"/>
    <lineage>
        <taxon>Eukaryota</taxon>
        <taxon>Discoba</taxon>
        <taxon>Euglenozoa</taxon>
        <taxon>Kinetoplastea</taxon>
        <taxon>Metakinetoplastina</taxon>
        <taxon>Trypanosomatida</taxon>
        <taxon>Trypanosomatidae</taxon>
        <taxon>Trypanosoma</taxon>
    </lineage>
</organism>
<evidence type="ECO:0000256" key="6">
    <source>
        <dbReference type="SAM" id="Phobius"/>
    </source>
</evidence>
<evidence type="ECO:0000313" key="8">
    <source>
        <dbReference type="Proteomes" id="UP000266743"/>
    </source>
</evidence>
<keyword evidence="5 6" id="KW-0472">Membrane</keyword>
<dbReference type="EMBL" id="QSBY01000009">
    <property type="protein sequence ID" value="RHW70236.1"/>
    <property type="molecule type" value="Genomic_DNA"/>
</dbReference>
<dbReference type="Pfam" id="PF05216">
    <property type="entry name" value="UNC-50"/>
    <property type="match status" value="1"/>
</dbReference>
<keyword evidence="4 6" id="KW-1133">Transmembrane helix</keyword>
<evidence type="ECO:0000256" key="3">
    <source>
        <dbReference type="ARBA" id="ARBA00022692"/>
    </source>
</evidence>
<feature type="transmembrane region" description="Helical" evidence="6">
    <location>
        <begin position="100"/>
        <end position="122"/>
    </location>
</feature>
<comment type="subcellular location">
    <subcellularLocation>
        <location evidence="1">Membrane</location>
        <topology evidence="1">Multi-pass membrane protein</topology>
    </subcellularLocation>
</comment>
<dbReference type="InterPro" id="IPR007881">
    <property type="entry name" value="UNC-50"/>
</dbReference>
<feature type="transmembrane region" description="Helical" evidence="6">
    <location>
        <begin position="213"/>
        <end position="232"/>
    </location>
</feature>
<evidence type="ECO:0000256" key="4">
    <source>
        <dbReference type="ARBA" id="ARBA00022989"/>
    </source>
</evidence>
<gene>
    <name evidence="7" type="ORF">DPX39_090064400</name>
</gene>
<reference evidence="7 8" key="1">
    <citation type="submission" date="2018-09" db="EMBL/GenBank/DDBJ databases">
        <title>whole genome sequence of T. equiperdum IVM-t1 strain.</title>
        <authorList>
            <person name="Suganuma K."/>
        </authorList>
    </citation>
    <scope>NUCLEOTIDE SEQUENCE [LARGE SCALE GENOMIC DNA]</scope>
    <source>
        <strain evidence="7 8">IVM-t1</strain>
    </source>
</reference>
<feature type="transmembrane region" description="Helical" evidence="6">
    <location>
        <begin position="68"/>
        <end position="88"/>
    </location>
</feature>
<evidence type="ECO:0000313" key="7">
    <source>
        <dbReference type="EMBL" id="RHW70236.1"/>
    </source>
</evidence>
<evidence type="ECO:0000256" key="5">
    <source>
        <dbReference type="ARBA" id="ARBA00023136"/>
    </source>
</evidence>
<evidence type="ECO:0000256" key="1">
    <source>
        <dbReference type="ARBA" id="ARBA00004141"/>
    </source>
</evidence>
<feature type="transmembrane region" description="Helical" evidence="6">
    <location>
        <begin position="152"/>
        <end position="171"/>
    </location>
</feature>
<dbReference type="PANTHER" id="PTHR12841:SF6">
    <property type="entry name" value="PROTEIN UNC-50 HOMOLOG"/>
    <property type="match status" value="1"/>
</dbReference>
<protein>
    <submittedName>
        <fullName evidence="7">Unc-50 related protein like protein</fullName>
    </submittedName>
</protein>
<accession>A0A3L6L245</accession>
<comment type="similarity">
    <text evidence="2">Belongs to the unc-50 family.</text>
</comment>
<dbReference type="Proteomes" id="UP000266743">
    <property type="component" value="Chromosome 9"/>
</dbReference>
<comment type="caution">
    <text evidence="7">The sequence shown here is derived from an EMBL/GenBank/DDBJ whole genome shotgun (WGS) entry which is preliminary data.</text>
</comment>
<feature type="transmembrane region" description="Helical" evidence="6">
    <location>
        <begin position="183"/>
        <end position="201"/>
    </location>
</feature>
<dbReference type="AlphaFoldDB" id="A0A3L6L245"/>